<dbReference type="SUPFAM" id="SSF53649">
    <property type="entry name" value="Alkaline phosphatase-like"/>
    <property type="match status" value="1"/>
</dbReference>
<gene>
    <name evidence="12" type="ORF">LAESUDRAFT_443355</name>
</gene>
<feature type="transmembrane region" description="Helical" evidence="11">
    <location>
        <begin position="555"/>
        <end position="574"/>
    </location>
</feature>
<evidence type="ECO:0000256" key="8">
    <source>
        <dbReference type="ARBA" id="ARBA00022989"/>
    </source>
</evidence>
<dbReference type="GeneID" id="63819507"/>
<dbReference type="GO" id="GO:0051377">
    <property type="term" value="F:mannose-ethanolamine phosphotransferase activity"/>
    <property type="evidence" value="ECO:0007669"/>
    <property type="project" value="InterPro"/>
</dbReference>
<evidence type="ECO:0000313" key="13">
    <source>
        <dbReference type="Proteomes" id="UP000076871"/>
    </source>
</evidence>
<dbReference type="UniPathway" id="UPA00196"/>
<dbReference type="STRING" id="1314785.A0A165C056"/>
<accession>A0A165C056</accession>
<evidence type="ECO:0000256" key="5">
    <source>
        <dbReference type="ARBA" id="ARBA00022679"/>
    </source>
</evidence>
<dbReference type="AlphaFoldDB" id="A0A165C056"/>
<evidence type="ECO:0000256" key="9">
    <source>
        <dbReference type="ARBA" id="ARBA00023136"/>
    </source>
</evidence>
<dbReference type="InterPro" id="IPR017850">
    <property type="entry name" value="Alkaline_phosphatase_core_sf"/>
</dbReference>
<evidence type="ECO:0000313" key="12">
    <source>
        <dbReference type="EMBL" id="KZT01962.1"/>
    </source>
</evidence>
<dbReference type="OrthoDB" id="272139at2759"/>
<protein>
    <submittedName>
        <fullName evidence="12">Uncharacterized protein</fullName>
    </submittedName>
</protein>
<evidence type="ECO:0000256" key="1">
    <source>
        <dbReference type="ARBA" id="ARBA00004477"/>
    </source>
</evidence>
<feature type="transmembrane region" description="Helical" evidence="11">
    <location>
        <begin position="626"/>
        <end position="647"/>
    </location>
</feature>
<dbReference type="InParanoid" id="A0A165C056"/>
<feature type="transmembrane region" description="Helical" evidence="11">
    <location>
        <begin position="756"/>
        <end position="780"/>
    </location>
</feature>
<feature type="transmembrane region" description="Helical" evidence="11">
    <location>
        <begin position="525"/>
        <end position="549"/>
    </location>
</feature>
<dbReference type="InterPro" id="IPR002591">
    <property type="entry name" value="Phosphodiest/P_Trfase"/>
</dbReference>
<dbReference type="RefSeq" id="XP_040759702.1">
    <property type="nucleotide sequence ID" value="XM_040902476.1"/>
</dbReference>
<dbReference type="Proteomes" id="UP000076871">
    <property type="component" value="Unassembled WGS sequence"/>
</dbReference>
<dbReference type="GO" id="GO:0005789">
    <property type="term" value="C:endoplasmic reticulum membrane"/>
    <property type="evidence" value="ECO:0007669"/>
    <property type="project" value="UniProtKB-SubCell"/>
</dbReference>
<evidence type="ECO:0000256" key="6">
    <source>
        <dbReference type="ARBA" id="ARBA00022692"/>
    </source>
</evidence>
<feature type="transmembrane region" description="Helical" evidence="11">
    <location>
        <begin position="701"/>
        <end position="721"/>
    </location>
</feature>
<evidence type="ECO:0000256" key="3">
    <source>
        <dbReference type="ARBA" id="ARBA00008695"/>
    </source>
</evidence>
<dbReference type="EMBL" id="KV427657">
    <property type="protein sequence ID" value="KZT01962.1"/>
    <property type="molecule type" value="Genomic_DNA"/>
</dbReference>
<keyword evidence="6 11" id="KW-0812">Transmembrane</keyword>
<keyword evidence="5" id="KW-0808">Transferase</keyword>
<keyword evidence="10" id="KW-0325">Glycoprotein</keyword>
<dbReference type="InterPro" id="IPR037675">
    <property type="entry name" value="PIG-O_N"/>
</dbReference>
<dbReference type="Pfam" id="PF01663">
    <property type="entry name" value="Phosphodiest"/>
    <property type="match status" value="1"/>
</dbReference>
<evidence type="ECO:0000256" key="11">
    <source>
        <dbReference type="SAM" id="Phobius"/>
    </source>
</evidence>
<organism evidence="12 13">
    <name type="scientific">Laetiporus sulphureus 93-53</name>
    <dbReference type="NCBI Taxonomy" id="1314785"/>
    <lineage>
        <taxon>Eukaryota</taxon>
        <taxon>Fungi</taxon>
        <taxon>Dikarya</taxon>
        <taxon>Basidiomycota</taxon>
        <taxon>Agaricomycotina</taxon>
        <taxon>Agaricomycetes</taxon>
        <taxon>Polyporales</taxon>
        <taxon>Laetiporus</taxon>
    </lineage>
</organism>
<dbReference type="CDD" id="cd16023">
    <property type="entry name" value="GPI_EPT_3"/>
    <property type="match status" value="1"/>
</dbReference>
<dbReference type="PANTHER" id="PTHR23071">
    <property type="entry name" value="PHOSPHATIDYLINOSITOL GLYCAN"/>
    <property type="match status" value="1"/>
</dbReference>
<comment type="subcellular location">
    <subcellularLocation>
        <location evidence="1">Endoplasmic reticulum membrane</location>
        <topology evidence="1">Multi-pass membrane protein</topology>
    </subcellularLocation>
</comment>
<feature type="transmembrane region" description="Helical" evidence="11">
    <location>
        <begin position="431"/>
        <end position="452"/>
    </location>
</feature>
<proteinExistence type="inferred from homology"/>
<feature type="transmembrane region" description="Helical" evidence="11">
    <location>
        <begin position="497"/>
        <end position="518"/>
    </location>
</feature>
<keyword evidence="4" id="KW-0337">GPI-anchor biosynthesis</keyword>
<dbReference type="GO" id="GO:0006506">
    <property type="term" value="P:GPI anchor biosynthetic process"/>
    <property type="evidence" value="ECO:0007669"/>
    <property type="project" value="UniProtKB-UniPathway"/>
</dbReference>
<keyword evidence="9 11" id="KW-0472">Membrane</keyword>
<evidence type="ECO:0000256" key="10">
    <source>
        <dbReference type="ARBA" id="ARBA00023180"/>
    </source>
</evidence>
<feature type="transmembrane region" description="Helical" evidence="11">
    <location>
        <begin position="659"/>
        <end position="681"/>
    </location>
</feature>
<comment type="pathway">
    <text evidence="2">Glycolipid biosynthesis; glycosylphosphatidylinositol-anchor biosynthesis.</text>
</comment>
<dbReference type="InterPro" id="IPR039524">
    <property type="entry name" value="PIGO/GPI13"/>
</dbReference>
<evidence type="ECO:0000256" key="4">
    <source>
        <dbReference type="ARBA" id="ARBA00022502"/>
    </source>
</evidence>
<feature type="transmembrane region" description="Helical" evidence="11">
    <location>
        <begin position="893"/>
        <end position="911"/>
    </location>
</feature>
<keyword evidence="13" id="KW-1185">Reference proteome</keyword>
<sequence length="1015" mass="110527">MSSKGVALLVWVFFVHLAGIYLYTRGFLLTRLSLSERSGCEGGPCTLQPTHKRAVVLIIDALRFDFVSPDPPQPPSPYYHNVVTLPGQMTAAQPSQSFLFDTYADPPTTTLQRIKGITTGSLPTFVDIGFNFGATSTDEDSWVSQLKDAGKNVAFMGDDTWSAVFSDKLAPDMTFPFDSFNVEDLHTVDNGVIRHLLPLMSNASAPWDVIIGHFLGVDHVGHRVGPDRPTMHSKLKQMDDVLRRVVALLEDDTLLIVLGDHGMDRLGDHGGEGALETSAALWIYSKIPLSAHTDAIPSELLTTRMFPGASVAHRYVQQIDLVPSLSLLLGLPIPYNNLGMVIPELFWRDAQGTEFENALELNAQQVKRYLDTYRAKPAGGELDSSWAELQERWVAVDAASGESGKTRSFLTEEYVRAALEACRLIWAKFNVSLIGLGLILLAAGIASSWVLYVKFGEMQEEWGDWAGKVRRTCTIWTAVGAVVGCGSYFLLRAVIKGVDALQCVIFCAPFASSLAVIFTNKPSRLNFSISSLSLPLILHALSFASNSFIFWEDRVVTFLLLSSIVPSVLTGFMAPTARLRYRILGFSALFAACVRLMAMSTVCREEQQPYCHVTFFASSSLPEPPLLILVFALPAAIGLPFAIRTFLKISKSDKGVAMIILPWLMPIALLQGAMHWIVEWLDSAEVFGPGYDWILRPGRTFLAQCAMGSIVLFGIVIWWMVPLCLEISTTEKQTTAAKSAITSDEASKEPKTQVTILGFANSFGASYLILWCTMLGLLYVATQLTGQLILGLATLAVLAHIEVVDSVRDVHALEAAFASATPSLALDADNRHSEPVCFSEIVPLALLVVHTFYATGHQSTIPSIQWKAAFVLTPTVSYPFSPFVLILNTFGPQFLIAFATPLLALWNIAPLPQPKASVRVRGDAVRAGLGMMLYHSVLLLASAVCAAWLRRHLMVWKVFAPRLMSAAASLVAVDLAILLGVGLGVSRVAGQVSKMFGGMGSAQGSASAEQKTKSS</sequence>
<dbReference type="PANTHER" id="PTHR23071:SF1">
    <property type="entry name" value="GPI ETHANOLAMINE PHOSPHATE TRANSFERASE 3"/>
    <property type="match status" value="1"/>
</dbReference>
<evidence type="ECO:0000256" key="2">
    <source>
        <dbReference type="ARBA" id="ARBA00004687"/>
    </source>
</evidence>
<feature type="transmembrane region" description="Helical" evidence="11">
    <location>
        <begin position="581"/>
        <end position="598"/>
    </location>
</feature>
<reference evidence="12 13" key="1">
    <citation type="journal article" date="2016" name="Mol. Biol. Evol.">
        <title>Comparative Genomics of Early-Diverging Mushroom-Forming Fungi Provides Insights into the Origins of Lignocellulose Decay Capabilities.</title>
        <authorList>
            <person name="Nagy L.G."/>
            <person name="Riley R."/>
            <person name="Tritt A."/>
            <person name="Adam C."/>
            <person name="Daum C."/>
            <person name="Floudas D."/>
            <person name="Sun H."/>
            <person name="Yadav J.S."/>
            <person name="Pangilinan J."/>
            <person name="Larsson K.H."/>
            <person name="Matsuura K."/>
            <person name="Barry K."/>
            <person name="Labutti K."/>
            <person name="Kuo R."/>
            <person name="Ohm R.A."/>
            <person name="Bhattacharya S.S."/>
            <person name="Shirouzu T."/>
            <person name="Yoshinaga Y."/>
            <person name="Martin F.M."/>
            <person name="Grigoriev I.V."/>
            <person name="Hibbett D.S."/>
        </authorList>
    </citation>
    <scope>NUCLEOTIDE SEQUENCE [LARGE SCALE GENOMIC DNA]</scope>
    <source>
        <strain evidence="12 13">93-53</strain>
    </source>
</reference>
<keyword evidence="7" id="KW-0256">Endoplasmic reticulum</keyword>
<dbReference type="FunCoup" id="A0A165C056">
    <property type="interactions" value="160"/>
</dbReference>
<feature type="transmembrane region" description="Helical" evidence="11">
    <location>
        <begin position="473"/>
        <end position="491"/>
    </location>
</feature>
<feature type="transmembrane region" description="Helical" evidence="11">
    <location>
        <begin position="963"/>
        <end position="985"/>
    </location>
</feature>
<evidence type="ECO:0000256" key="7">
    <source>
        <dbReference type="ARBA" id="ARBA00022824"/>
    </source>
</evidence>
<feature type="transmembrane region" description="Helical" evidence="11">
    <location>
        <begin position="932"/>
        <end position="951"/>
    </location>
</feature>
<dbReference type="Gene3D" id="3.40.720.10">
    <property type="entry name" value="Alkaline Phosphatase, subunit A"/>
    <property type="match status" value="1"/>
</dbReference>
<name>A0A165C056_9APHY</name>
<comment type="similarity">
    <text evidence="3">Belongs to the PIGG/PIGN/PIGO family. PIGO subfamily.</text>
</comment>
<keyword evidence="8 11" id="KW-1133">Transmembrane helix</keyword>